<evidence type="ECO:0000256" key="1">
    <source>
        <dbReference type="SAM" id="Phobius"/>
    </source>
</evidence>
<proteinExistence type="predicted"/>
<dbReference type="EMBL" id="PYBW01000084">
    <property type="protein sequence ID" value="PYC76347.1"/>
    <property type="molecule type" value="Genomic_DNA"/>
</dbReference>
<organism evidence="2 3">
    <name type="scientific">Streptomyces tateyamensis</name>
    <dbReference type="NCBI Taxonomy" id="565073"/>
    <lineage>
        <taxon>Bacteria</taxon>
        <taxon>Bacillati</taxon>
        <taxon>Actinomycetota</taxon>
        <taxon>Actinomycetes</taxon>
        <taxon>Kitasatosporales</taxon>
        <taxon>Streptomycetaceae</taxon>
        <taxon>Streptomyces</taxon>
    </lineage>
</organism>
<sequence>MATPLTRAVQHRPLLQLRGYLTARRDPARRVRDDRHPAVALAIVLPCAAVLLLLFGGWEQMATQTKAVADLIGR</sequence>
<keyword evidence="1" id="KW-1133">Transmembrane helix</keyword>
<keyword evidence="1" id="KW-0472">Membrane</keyword>
<dbReference type="RefSeq" id="WP_110671807.1">
    <property type="nucleotide sequence ID" value="NZ_PYBW01000084.1"/>
</dbReference>
<name>A0A2V4NXK6_9ACTN</name>
<dbReference type="Proteomes" id="UP000248039">
    <property type="component" value="Unassembled WGS sequence"/>
</dbReference>
<reference evidence="2 3" key="1">
    <citation type="submission" date="2018-03" db="EMBL/GenBank/DDBJ databases">
        <title>Bioinformatic expansion and discovery of thiopeptide antibiotics.</title>
        <authorList>
            <person name="Schwalen C.J."/>
            <person name="Hudson G.A."/>
            <person name="Mitchell D.A."/>
        </authorList>
    </citation>
    <scope>NUCLEOTIDE SEQUENCE [LARGE SCALE GENOMIC DNA]</scope>
    <source>
        <strain evidence="2 3">ATCC 21389</strain>
    </source>
</reference>
<keyword evidence="1" id="KW-0812">Transmembrane</keyword>
<keyword evidence="3" id="KW-1185">Reference proteome</keyword>
<gene>
    <name evidence="2" type="ORF">C7C46_23060</name>
</gene>
<dbReference type="OrthoDB" id="3873226at2"/>
<feature type="transmembrane region" description="Helical" evidence="1">
    <location>
        <begin position="38"/>
        <end position="58"/>
    </location>
</feature>
<evidence type="ECO:0000313" key="2">
    <source>
        <dbReference type="EMBL" id="PYC76347.1"/>
    </source>
</evidence>
<comment type="caution">
    <text evidence="2">The sequence shown here is derived from an EMBL/GenBank/DDBJ whole genome shotgun (WGS) entry which is preliminary data.</text>
</comment>
<evidence type="ECO:0000313" key="3">
    <source>
        <dbReference type="Proteomes" id="UP000248039"/>
    </source>
</evidence>
<dbReference type="AlphaFoldDB" id="A0A2V4NXK6"/>
<accession>A0A2V4NXK6</accession>
<protein>
    <submittedName>
        <fullName evidence="2">Uncharacterized protein</fullName>
    </submittedName>
</protein>